<accession>A0A919RQ73</accession>
<dbReference type="AlphaFoldDB" id="A0A919RQ73"/>
<dbReference type="Proteomes" id="UP000606172">
    <property type="component" value="Unassembled WGS sequence"/>
</dbReference>
<comment type="caution">
    <text evidence="1">The sequence shown here is derived from an EMBL/GenBank/DDBJ whole genome shotgun (WGS) entry which is preliminary data.</text>
</comment>
<evidence type="ECO:0000313" key="2">
    <source>
        <dbReference type="Proteomes" id="UP000606172"/>
    </source>
</evidence>
<dbReference type="RefSeq" id="WP_204031416.1">
    <property type="nucleotide sequence ID" value="NZ_BOOW01000044.1"/>
</dbReference>
<evidence type="ECO:0000313" key="1">
    <source>
        <dbReference type="EMBL" id="GII96416.1"/>
    </source>
</evidence>
<reference evidence="1" key="1">
    <citation type="submission" date="2021-01" db="EMBL/GenBank/DDBJ databases">
        <title>Whole genome shotgun sequence of Sinosporangium siamense NBRC 109515.</title>
        <authorList>
            <person name="Komaki H."/>
            <person name="Tamura T."/>
        </authorList>
    </citation>
    <scope>NUCLEOTIDE SEQUENCE</scope>
    <source>
        <strain evidence="1">NBRC 109515</strain>
    </source>
</reference>
<gene>
    <name evidence="1" type="ORF">Ssi02_66470</name>
</gene>
<organism evidence="1 2">
    <name type="scientific">Sinosporangium siamense</name>
    <dbReference type="NCBI Taxonomy" id="1367973"/>
    <lineage>
        <taxon>Bacteria</taxon>
        <taxon>Bacillati</taxon>
        <taxon>Actinomycetota</taxon>
        <taxon>Actinomycetes</taxon>
        <taxon>Streptosporangiales</taxon>
        <taxon>Streptosporangiaceae</taxon>
        <taxon>Sinosporangium</taxon>
    </lineage>
</organism>
<name>A0A919RQ73_9ACTN</name>
<keyword evidence="2" id="KW-1185">Reference proteome</keyword>
<sequence>MPAIEDPAQALNLEVHRAITALRGDPGPGGQSVLPLYVRRAHDLELEQVVNEAEAGASRIAVLVGGSSTGKTRACWEALAPLRRSARPWRLWHPINPTRPEAALAGLSRVGPHTVVWLNEAQDYLTHPVLGERVAAGLRELLNDPARAPVLVLATLWPDHWRALTDRDGIHKGGLAEGGPYRQARELLVDHKIKIPDAFTDIDLSVLSELADADPRLHEAAGYAAEGRITQYLAGAPVLTDRYQDATPATQAVIHVAMDARRLGCGPYIPLMLLAEAAPDYLTDAQWQQAGDNWLEEALSYLAVPCNGIPGMLTRMRSTPVRSPRSPRHGSPITTGDGPGYRLADYLEQFGRRLREAEVPPVGFWIASAAHADRADLPRLAQSAYDCGLYRDAAQMWRTAAAHGDAVAAARLVRVMHDLGPADDRPARWAATRISLGDARGVSALLLALRDAKADGQIEVLLSRDPGAKAGLDGPYAVIDLFATLRALGAQAQAVLLARRAAAGVRLDDRSPAVSNILQALLSAGEHDEIAALVERAASDAARRDRLDMVALLDDLRRSGDDRAIELVAKCAGHLYFHDGHDRDDMAELLGVVMRSGTREQLVTLAERVAVGTSLGSASHVCALLALLQEAELAEFANVLLARSPASHVFLDDLQSAGELLAFVHSLGAHDQAATLIERAARHVTAHGSHRGAAELLCGLAQMGSFLYGLTECVSAYVMTNRAADFPALLRRLYEAEPAQRCDMLAEYAVTYMPLDNARQVSGVLYELELLGLTSLTAALLARDPAAHVSVDHVGDVARLLLDLRRAEAHQQVVTLLARLSGAEPSLDDPDEVNSLLTALHAVEGDDQIAAVLARDPAARVAVDDCAKVGRLLRGLQQLGAEEQVVALAGRAAAYASLDDLHSVTALLGDMWWVDTRDEGTALARRTVEKAAPDTWHGVFALVAWLTGQGLKRESVTLLLRAAASLPLEHMHHADGLVAALRHIEEHELAADLIARLPAGKMFPLFLKHIEAPGRFHFGREPDGTPAPPWSWDDLT</sequence>
<dbReference type="EMBL" id="BOOW01000044">
    <property type="protein sequence ID" value="GII96416.1"/>
    <property type="molecule type" value="Genomic_DNA"/>
</dbReference>
<protein>
    <submittedName>
        <fullName evidence="1">Uncharacterized protein</fullName>
    </submittedName>
</protein>
<proteinExistence type="predicted"/>